<reference evidence="1 2" key="1">
    <citation type="submission" date="2018-06" db="EMBL/GenBank/DDBJ databases">
        <authorList>
            <consortium name="Pathogen Informatics"/>
            <person name="Doyle S."/>
        </authorList>
    </citation>
    <scope>NUCLEOTIDE SEQUENCE [LARGE SCALE GENOMIC DNA]</scope>
    <source>
        <strain evidence="1 2">NCTC8081</strain>
    </source>
</reference>
<organism evidence="1 2">
    <name type="scientific">Clostridium perfringens</name>
    <dbReference type="NCBI Taxonomy" id="1502"/>
    <lineage>
        <taxon>Bacteria</taxon>
        <taxon>Bacillati</taxon>
        <taxon>Bacillota</taxon>
        <taxon>Clostridia</taxon>
        <taxon>Eubacteriales</taxon>
        <taxon>Clostridiaceae</taxon>
        <taxon>Clostridium</taxon>
    </lineage>
</organism>
<evidence type="ECO:0000313" key="2">
    <source>
        <dbReference type="Proteomes" id="UP000250234"/>
    </source>
</evidence>
<dbReference type="Proteomes" id="UP000250234">
    <property type="component" value="Unassembled WGS sequence"/>
</dbReference>
<gene>
    <name evidence="1" type="ORF">NCTC8081_00425</name>
</gene>
<dbReference type="RefSeq" id="WP_111945212.1">
    <property type="nucleotide sequence ID" value="NZ_CATNYA010000056.1"/>
</dbReference>
<name>A0A2X3BXA7_CLOPF</name>
<dbReference type="EMBL" id="UAWO01000002">
    <property type="protein sequence ID" value="SQC06327.1"/>
    <property type="molecule type" value="Genomic_DNA"/>
</dbReference>
<proteinExistence type="predicted"/>
<accession>A0A2X3BXA7</accession>
<sequence>MLIPELALSILMPITNKKIKRFIPYSILMSRIKRFNILKGKDELYKKLLLKEPLNESELKFLNENII</sequence>
<protein>
    <submittedName>
        <fullName evidence="1">Uncharacterized protein</fullName>
    </submittedName>
</protein>
<evidence type="ECO:0000313" key="1">
    <source>
        <dbReference type="EMBL" id="SQC06327.1"/>
    </source>
</evidence>
<dbReference type="AlphaFoldDB" id="A0A2X3BXA7"/>